<evidence type="ECO:0000313" key="5">
    <source>
        <dbReference type="EMBL" id="RCI11349.1"/>
    </source>
</evidence>
<organism evidence="5 6">
    <name type="scientific">Ophiocordyceps polyrhachis-furcata BCC 54312</name>
    <dbReference type="NCBI Taxonomy" id="1330021"/>
    <lineage>
        <taxon>Eukaryota</taxon>
        <taxon>Fungi</taxon>
        <taxon>Dikarya</taxon>
        <taxon>Ascomycota</taxon>
        <taxon>Pezizomycotina</taxon>
        <taxon>Sordariomycetes</taxon>
        <taxon>Hypocreomycetidae</taxon>
        <taxon>Hypocreales</taxon>
        <taxon>Ophiocordycipitaceae</taxon>
        <taxon>Ophiocordyceps</taxon>
    </lineage>
</organism>
<dbReference type="Proteomes" id="UP000253664">
    <property type="component" value="Unassembled WGS sequence"/>
</dbReference>
<dbReference type="EMBL" id="LKCN02000010">
    <property type="protein sequence ID" value="RCI11349.1"/>
    <property type="molecule type" value="Genomic_DNA"/>
</dbReference>
<reference evidence="5 6" key="1">
    <citation type="journal article" date="2015" name="BMC Genomics">
        <title>Insights from the genome of Ophiocordyceps polyrhachis-furcata to pathogenicity and host specificity in insect fungi.</title>
        <authorList>
            <person name="Wichadakul D."/>
            <person name="Kobmoo N."/>
            <person name="Ingsriswang S."/>
            <person name="Tangphatsornruang S."/>
            <person name="Chantasingh D."/>
            <person name="Luangsa-ard J.J."/>
            <person name="Eurwilaichitr L."/>
        </authorList>
    </citation>
    <scope>NUCLEOTIDE SEQUENCE [LARGE SCALE GENOMIC DNA]</scope>
    <source>
        <strain evidence="5 6">BCC 54312</strain>
    </source>
</reference>
<dbReference type="OrthoDB" id="5333823at2759"/>
<evidence type="ECO:0000256" key="3">
    <source>
        <dbReference type="SAM" id="MobiDB-lite"/>
    </source>
</evidence>
<dbReference type="AlphaFoldDB" id="A0A367LAA3"/>
<dbReference type="STRING" id="1330021.A0A367LAA3"/>
<dbReference type="InterPro" id="IPR021858">
    <property type="entry name" value="Fun_TF"/>
</dbReference>
<dbReference type="InterPro" id="IPR001138">
    <property type="entry name" value="Zn2Cys6_DnaBD"/>
</dbReference>
<dbReference type="GO" id="GO:0005634">
    <property type="term" value="C:nucleus"/>
    <property type="evidence" value="ECO:0007669"/>
    <property type="project" value="UniProtKB-SubCell"/>
</dbReference>
<feature type="compositionally biased region" description="Polar residues" evidence="3">
    <location>
        <begin position="39"/>
        <end position="67"/>
    </location>
</feature>
<comment type="subcellular location">
    <subcellularLocation>
        <location evidence="1">Nucleus</location>
    </subcellularLocation>
</comment>
<dbReference type="InterPro" id="IPR036864">
    <property type="entry name" value="Zn2-C6_fun-type_DNA-bd_sf"/>
</dbReference>
<proteinExistence type="predicted"/>
<evidence type="ECO:0000259" key="4">
    <source>
        <dbReference type="PROSITE" id="PS50048"/>
    </source>
</evidence>
<dbReference type="GO" id="GO:0045944">
    <property type="term" value="P:positive regulation of transcription by RNA polymerase II"/>
    <property type="evidence" value="ECO:0007669"/>
    <property type="project" value="TreeGrafter"/>
</dbReference>
<keyword evidence="2" id="KW-0539">Nucleus</keyword>
<evidence type="ECO:0000256" key="2">
    <source>
        <dbReference type="ARBA" id="ARBA00023242"/>
    </source>
</evidence>
<dbReference type="CDD" id="cd00067">
    <property type="entry name" value="GAL4"/>
    <property type="match status" value="1"/>
</dbReference>
<feature type="compositionally biased region" description="Basic and acidic residues" evidence="3">
    <location>
        <begin position="505"/>
        <end position="519"/>
    </location>
</feature>
<keyword evidence="6" id="KW-1185">Reference proteome</keyword>
<dbReference type="PANTHER" id="PTHR37534">
    <property type="entry name" value="TRANSCRIPTIONAL ACTIVATOR PROTEIN UGA3"/>
    <property type="match status" value="1"/>
</dbReference>
<feature type="region of interest" description="Disordered" evidence="3">
    <location>
        <begin position="37"/>
        <end position="67"/>
    </location>
</feature>
<evidence type="ECO:0000313" key="6">
    <source>
        <dbReference type="Proteomes" id="UP000253664"/>
    </source>
</evidence>
<dbReference type="SUPFAM" id="SSF57701">
    <property type="entry name" value="Zn2/Cys6 DNA-binding domain"/>
    <property type="match status" value="1"/>
</dbReference>
<dbReference type="Pfam" id="PF00172">
    <property type="entry name" value="Zn_clus"/>
    <property type="match status" value="1"/>
</dbReference>
<dbReference type="PANTHER" id="PTHR37534:SF38">
    <property type="entry name" value="ZN(2)-C6 FUNGAL-TYPE DOMAIN-CONTAINING PROTEIN"/>
    <property type="match status" value="1"/>
</dbReference>
<feature type="compositionally biased region" description="Basic residues" evidence="3">
    <location>
        <begin position="109"/>
        <end position="120"/>
    </location>
</feature>
<name>A0A367LAA3_9HYPO</name>
<feature type="region of interest" description="Disordered" evidence="3">
    <location>
        <begin position="96"/>
        <end position="144"/>
    </location>
</feature>
<feature type="domain" description="Zn(2)-C6 fungal-type" evidence="4">
    <location>
        <begin position="145"/>
        <end position="168"/>
    </location>
</feature>
<protein>
    <recommendedName>
        <fullName evidence="4">Zn(2)-C6 fungal-type domain-containing protein</fullName>
    </recommendedName>
</protein>
<dbReference type="GO" id="GO:0000976">
    <property type="term" value="F:transcription cis-regulatory region binding"/>
    <property type="evidence" value="ECO:0007669"/>
    <property type="project" value="TreeGrafter"/>
</dbReference>
<dbReference type="SMART" id="SM00066">
    <property type="entry name" value="GAL4"/>
    <property type="match status" value="1"/>
</dbReference>
<gene>
    <name evidence="5" type="ORF">L249_7608</name>
</gene>
<feature type="compositionally biased region" description="Low complexity" evidence="3">
    <location>
        <begin position="528"/>
        <end position="547"/>
    </location>
</feature>
<evidence type="ECO:0000256" key="1">
    <source>
        <dbReference type="ARBA" id="ARBA00004123"/>
    </source>
</evidence>
<feature type="region of interest" description="Disordered" evidence="3">
    <location>
        <begin position="500"/>
        <end position="547"/>
    </location>
</feature>
<feature type="compositionally biased region" description="Low complexity" evidence="3">
    <location>
        <begin position="124"/>
        <end position="138"/>
    </location>
</feature>
<dbReference type="PROSITE" id="PS50048">
    <property type="entry name" value="ZN2_CY6_FUNGAL_2"/>
    <property type="match status" value="1"/>
</dbReference>
<comment type="caution">
    <text evidence="5">The sequence shown here is derived from an EMBL/GenBank/DDBJ whole genome shotgun (WGS) entry which is preliminary data.</text>
</comment>
<sequence length="652" mass="72084">MQPKLTLSTDRGAHPYFCGGDKEPDYEDWNVMALPSPCPTETTRGGPSVIQPGQLSPVSAGTSLTVESRSSHMEEYYLGAAPVAPKVEADDKEIKLSHVKVAPSTPRSSRQKRPRGRPRKTWLASTTSTSSTSATKTTNGRSKTGCITCRKRKKKCDEAKPRCMNCEKNAVIRGDGGLTAVTQKKKRKDEYKGECLPGIVTMPPLIYGIETSDDRILWRHYVGHLSNVLTVEGEARNAFKDVILQLANQHQGLMHSVLALSSKHLDVGSPYGVRMLQSHPGTSRESLQRRAEFHHAEALKRLYEDLEKSLGRDDPEYQTMLAGRYGQILCLLLETRTDGNPRGEHRLHLQAYQSLIEQSPPGDAAFKTFVTEFFQYHVYADDLFWHPAMTTRRLPTSESWQPPGPMDAPRLLGVADGLFQQLSRITGIRNAIRDKLAAAAAAADPVVDHGILSRAVDVDAAIRDWSPRWPPGDSRNRAAPLFKQVMWVYLFRTIYPPPGSLRPSHGRDSASVDAADQKGAKPSPPSPACSSSSSSTSTSTSSSYSPTRSDERITLAVNSSLSMLESFRPSDPVQTLLLVPCLLIGTACFQTEQRVRVRRAVGLVRGYTGLGSCDRLVQLLEELWCLMDEGEWLAVWDWQGVARRMGLDFLCA</sequence>
<dbReference type="Gene3D" id="4.10.240.10">
    <property type="entry name" value="Zn(2)-C6 fungal-type DNA-binding domain"/>
    <property type="match status" value="1"/>
</dbReference>
<dbReference type="GO" id="GO:0000981">
    <property type="term" value="F:DNA-binding transcription factor activity, RNA polymerase II-specific"/>
    <property type="evidence" value="ECO:0007669"/>
    <property type="project" value="InterPro"/>
</dbReference>
<dbReference type="Pfam" id="PF11951">
    <property type="entry name" value="Fungal_trans_2"/>
    <property type="match status" value="1"/>
</dbReference>
<dbReference type="GO" id="GO:0008270">
    <property type="term" value="F:zinc ion binding"/>
    <property type="evidence" value="ECO:0007669"/>
    <property type="project" value="InterPro"/>
</dbReference>
<accession>A0A367LAA3</accession>